<protein>
    <recommendedName>
        <fullName evidence="4">Integrase</fullName>
    </recommendedName>
</protein>
<name>A0AAD9QQL7_ACRCE</name>
<evidence type="ECO:0000256" key="1">
    <source>
        <dbReference type="ARBA" id="ARBA00023125"/>
    </source>
</evidence>
<comment type="caution">
    <text evidence="2">The sequence shown here is derived from an EMBL/GenBank/DDBJ whole genome shotgun (WGS) entry which is preliminary data.</text>
</comment>
<dbReference type="AlphaFoldDB" id="A0AAD9QQL7"/>
<dbReference type="InterPro" id="IPR052925">
    <property type="entry name" value="Phage_Integrase-like_Recomb"/>
</dbReference>
<proteinExistence type="predicted"/>
<accession>A0AAD9QQL7</accession>
<reference evidence="2" key="2">
    <citation type="journal article" date="2023" name="Science">
        <title>Genomic signatures of disease resistance in endangered staghorn corals.</title>
        <authorList>
            <person name="Vollmer S.V."/>
            <person name="Selwyn J.D."/>
            <person name="Despard B.A."/>
            <person name="Roesel C.L."/>
        </authorList>
    </citation>
    <scope>NUCLEOTIDE SEQUENCE</scope>
    <source>
        <strain evidence="2">K2</strain>
    </source>
</reference>
<keyword evidence="3" id="KW-1185">Reference proteome</keyword>
<feature type="non-terminal residue" evidence="2">
    <location>
        <position position="200"/>
    </location>
</feature>
<evidence type="ECO:0008006" key="4">
    <source>
        <dbReference type="Google" id="ProtNLM"/>
    </source>
</evidence>
<dbReference type="EMBL" id="JARQWQ010000019">
    <property type="protein sequence ID" value="KAK2565628.1"/>
    <property type="molecule type" value="Genomic_DNA"/>
</dbReference>
<gene>
    <name evidence="2" type="ORF">P5673_010757</name>
</gene>
<dbReference type="SUPFAM" id="SSF47823">
    <property type="entry name" value="lambda integrase-like, N-terminal domain"/>
    <property type="match status" value="1"/>
</dbReference>
<evidence type="ECO:0000313" key="2">
    <source>
        <dbReference type="EMBL" id="KAK2565628.1"/>
    </source>
</evidence>
<evidence type="ECO:0000313" key="3">
    <source>
        <dbReference type="Proteomes" id="UP001249851"/>
    </source>
</evidence>
<dbReference type="PANTHER" id="PTHR34605:SF6">
    <property type="entry name" value="TYR RECOMBINASE DOMAIN-CONTAINING PROTEIN"/>
    <property type="match status" value="1"/>
</dbReference>
<organism evidence="2 3">
    <name type="scientific">Acropora cervicornis</name>
    <name type="common">Staghorn coral</name>
    <dbReference type="NCBI Taxonomy" id="6130"/>
    <lineage>
        <taxon>Eukaryota</taxon>
        <taxon>Metazoa</taxon>
        <taxon>Cnidaria</taxon>
        <taxon>Anthozoa</taxon>
        <taxon>Hexacorallia</taxon>
        <taxon>Scleractinia</taxon>
        <taxon>Astrocoeniina</taxon>
        <taxon>Acroporidae</taxon>
        <taxon>Acropora</taxon>
    </lineage>
</organism>
<dbReference type="GO" id="GO:0003677">
    <property type="term" value="F:DNA binding"/>
    <property type="evidence" value="ECO:0007669"/>
    <property type="project" value="UniProtKB-KW"/>
</dbReference>
<sequence>ESLVNARSAAQNSQLEKKLFCAPFVSSDVFCSGFWRDQVTPENSFVQGLTDRLKTTVLSSKAYSTSSQYHRAFRKWKEFAVCKLNETGFPADPFHVALYLQHLLEQAQSPSVIDSAFYGIKWAHDMAGLPSPTDNSVVENVRSAAKRILGTAAVNRKEPISSDLIREIVSQANLDNPVDLRNITMYVLCFTVFFRFDDIS</sequence>
<dbReference type="Gene3D" id="1.10.150.130">
    <property type="match status" value="1"/>
</dbReference>
<feature type="non-terminal residue" evidence="2">
    <location>
        <position position="1"/>
    </location>
</feature>
<keyword evidence="1" id="KW-0238">DNA-binding</keyword>
<dbReference type="InterPro" id="IPR010998">
    <property type="entry name" value="Integrase_recombinase_N"/>
</dbReference>
<dbReference type="PANTHER" id="PTHR34605">
    <property type="entry name" value="PHAGE_INTEGRASE DOMAIN-CONTAINING PROTEIN"/>
    <property type="match status" value="1"/>
</dbReference>
<reference evidence="2" key="1">
    <citation type="journal article" date="2023" name="G3 (Bethesda)">
        <title>Whole genome assembly and annotation of the endangered Caribbean coral Acropora cervicornis.</title>
        <authorList>
            <person name="Selwyn J.D."/>
            <person name="Vollmer S.V."/>
        </authorList>
    </citation>
    <scope>NUCLEOTIDE SEQUENCE</scope>
    <source>
        <strain evidence="2">K2</strain>
    </source>
</reference>
<dbReference type="Proteomes" id="UP001249851">
    <property type="component" value="Unassembled WGS sequence"/>
</dbReference>